<feature type="domain" description="EamA" evidence="8">
    <location>
        <begin position="12"/>
        <end position="153"/>
    </location>
</feature>
<feature type="transmembrane region" description="Helical" evidence="7">
    <location>
        <begin position="49"/>
        <end position="68"/>
    </location>
</feature>
<protein>
    <submittedName>
        <fullName evidence="9">EamA family transporter</fullName>
    </submittedName>
</protein>
<dbReference type="GeneID" id="71515962"/>
<feature type="transmembrane region" description="Helical" evidence="7">
    <location>
        <begin position="283"/>
        <end position="301"/>
    </location>
</feature>
<feature type="transmembrane region" description="Helical" evidence="7">
    <location>
        <begin position="139"/>
        <end position="156"/>
    </location>
</feature>
<sequence length="313" mass="34169">MDGILKKKWVVVSIAIFCAILWGSAFPVLKVSYDELQMAPNDTIAKIVFAGWRFLMAGLILLIGMLFVNWRRLLVTKRQFMFLVLFGIIQTALQYYFFYNGLGKVSGMQGAILVSSGTFFTVILAHFFYHNDRLNWKKAIGLVAGFGGVIVANWGSELQLSFQLTGEGYMILAALTGAIGTIMAKELAVGIHPFALTGWQLTIGAALLLVIGLPRLDEGAITFTPLGYGLLIYSALLSAAAFALWYSILKFNKAGEISMFKFITPVSGAILSAMFVPGERLNLFIIGALFLVAVGIIAVNYKGRAARKAARAR</sequence>
<proteinExistence type="inferred from homology"/>
<dbReference type="Pfam" id="PF00892">
    <property type="entry name" value="EamA"/>
    <property type="match status" value="2"/>
</dbReference>
<evidence type="ECO:0000256" key="3">
    <source>
        <dbReference type="ARBA" id="ARBA00022475"/>
    </source>
</evidence>
<dbReference type="KEGG" id="vhl:BME96_16245"/>
<keyword evidence="5 7" id="KW-1133">Transmembrane helix</keyword>
<feature type="transmembrane region" description="Helical" evidence="7">
    <location>
        <begin position="226"/>
        <end position="246"/>
    </location>
</feature>
<dbReference type="InterPro" id="IPR000620">
    <property type="entry name" value="EamA_dom"/>
</dbReference>
<comment type="similarity">
    <text evidence="2">Belongs to the EamA transporter family.</text>
</comment>
<keyword evidence="4 7" id="KW-0812">Transmembrane</keyword>
<evidence type="ECO:0000256" key="2">
    <source>
        <dbReference type="ARBA" id="ARBA00007362"/>
    </source>
</evidence>
<feature type="domain" description="EamA" evidence="8">
    <location>
        <begin position="165"/>
        <end position="300"/>
    </location>
</feature>
<feature type="transmembrane region" description="Helical" evidence="7">
    <location>
        <begin position="258"/>
        <end position="277"/>
    </location>
</feature>
<dbReference type="InterPro" id="IPR037185">
    <property type="entry name" value="EmrE-like"/>
</dbReference>
<evidence type="ECO:0000256" key="5">
    <source>
        <dbReference type="ARBA" id="ARBA00022989"/>
    </source>
</evidence>
<evidence type="ECO:0000313" key="10">
    <source>
        <dbReference type="Proteomes" id="UP000182945"/>
    </source>
</evidence>
<gene>
    <name evidence="9" type="ORF">BME96_16245</name>
</gene>
<dbReference type="SUPFAM" id="SSF103481">
    <property type="entry name" value="Multidrug resistance efflux transporter EmrE"/>
    <property type="match status" value="2"/>
</dbReference>
<name>A0AAC9NMF7_VIRHA</name>
<reference evidence="9 10" key="1">
    <citation type="submission" date="2016-11" db="EMBL/GenBank/DDBJ databases">
        <title>Complete genome sequencing of Virgibacillus halodenitrificans PDB-F2.</title>
        <authorList>
            <person name="Sun Z."/>
            <person name="Zhou Y."/>
            <person name="Li H."/>
        </authorList>
    </citation>
    <scope>NUCLEOTIDE SEQUENCE [LARGE SCALE GENOMIC DNA]</scope>
    <source>
        <strain evidence="9 10">PDB-F2</strain>
    </source>
</reference>
<dbReference type="PANTHER" id="PTHR32322">
    <property type="entry name" value="INNER MEMBRANE TRANSPORTER"/>
    <property type="match status" value="1"/>
</dbReference>
<evidence type="ECO:0000256" key="4">
    <source>
        <dbReference type="ARBA" id="ARBA00022692"/>
    </source>
</evidence>
<evidence type="ECO:0000259" key="8">
    <source>
        <dbReference type="Pfam" id="PF00892"/>
    </source>
</evidence>
<keyword evidence="3" id="KW-1003">Cell membrane</keyword>
<dbReference type="EMBL" id="CP017962">
    <property type="protein sequence ID" value="APC49646.1"/>
    <property type="molecule type" value="Genomic_DNA"/>
</dbReference>
<feature type="transmembrane region" description="Helical" evidence="7">
    <location>
        <begin position="9"/>
        <end position="29"/>
    </location>
</feature>
<dbReference type="InterPro" id="IPR050638">
    <property type="entry name" value="AA-Vitamin_Transporters"/>
</dbReference>
<organism evidence="9 10">
    <name type="scientific">Virgibacillus halodenitrificans</name>
    <name type="common">Bacillus halodenitrificans</name>
    <dbReference type="NCBI Taxonomy" id="1482"/>
    <lineage>
        <taxon>Bacteria</taxon>
        <taxon>Bacillati</taxon>
        <taxon>Bacillota</taxon>
        <taxon>Bacilli</taxon>
        <taxon>Bacillales</taxon>
        <taxon>Bacillaceae</taxon>
        <taxon>Virgibacillus</taxon>
    </lineage>
</organism>
<comment type="subcellular location">
    <subcellularLocation>
        <location evidence="1">Cell membrane</location>
        <topology evidence="1">Multi-pass membrane protein</topology>
    </subcellularLocation>
</comment>
<evidence type="ECO:0000313" key="9">
    <source>
        <dbReference type="EMBL" id="APC49646.1"/>
    </source>
</evidence>
<keyword evidence="6 7" id="KW-0472">Membrane</keyword>
<dbReference type="AlphaFoldDB" id="A0AAC9NMF7"/>
<feature type="transmembrane region" description="Helical" evidence="7">
    <location>
        <begin position="168"/>
        <end position="184"/>
    </location>
</feature>
<feature type="transmembrane region" description="Helical" evidence="7">
    <location>
        <begin position="196"/>
        <end position="214"/>
    </location>
</feature>
<evidence type="ECO:0000256" key="7">
    <source>
        <dbReference type="SAM" id="Phobius"/>
    </source>
</evidence>
<dbReference type="RefSeq" id="WP_071649651.1">
    <property type="nucleotide sequence ID" value="NZ_CP017962.1"/>
</dbReference>
<dbReference type="PANTHER" id="PTHR32322:SF18">
    <property type="entry name" value="S-ADENOSYLMETHIONINE_S-ADENOSYLHOMOCYSTEINE TRANSPORTER"/>
    <property type="match status" value="1"/>
</dbReference>
<feature type="transmembrane region" description="Helical" evidence="7">
    <location>
        <begin position="110"/>
        <end position="127"/>
    </location>
</feature>
<dbReference type="GO" id="GO:0005886">
    <property type="term" value="C:plasma membrane"/>
    <property type="evidence" value="ECO:0007669"/>
    <property type="project" value="UniProtKB-SubCell"/>
</dbReference>
<evidence type="ECO:0000256" key="6">
    <source>
        <dbReference type="ARBA" id="ARBA00023136"/>
    </source>
</evidence>
<feature type="transmembrane region" description="Helical" evidence="7">
    <location>
        <begin position="80"/>
        <end position="98"/>
    </location>
</feature>
<dbReference type="Proteomes" id="UP000182945">
    <property type="component" value="Chromosome"/>
</dbReference>
<accession>A0AAC9NMF7</accession>
<evidence type="ECO:0000256" key="1">
    <source>
        <dbReference type="ARBA" id="ARBA00004651"/>
    </source>
</evidence>